<evidence type="ECO:0000256" key="5">
    <source>
        <dbReference type="ARBA" id="ARBA00022792"/>
    </source>
</evidence>
<evidence type="ECO:0000256" key="6">
    <source>
        <dbReference type="ARBA" id="ARBA00022982"/>
    </source>
</evidence>
<comment type="subcellular location">
    <subcellularLocation>
        <location evidence="1">Mitochondrion inner membrane</location>
        <topology evidence="1">Peripheral membrane protein</topology>
        <orientation evidence="1">Matrix side</orientation>
    </subcellularLocation>
</comment>
<keyword evidence="6" id="KW-0249">Electron transport</keyword>
<evidence type="ECO:0000256" key="4">
    <source>
        <dbReference type="ARBA" id="ARBA00022660"/>
    </source>
</evidence>
<dbReference type="InterPro" id="IPR003197">
    <property type="entry name" value="QCR7"/>
</dbReference>
<dbReference type="Pfam" id="PF02271">
    <property type="entry name" value="UCR_14kD"/>
    <property type="match status" value="1"/>
</dbReference>
<protein>
    <recommendedName>
        <fullName evidence="11">Ubiquinol-cytochrome c reductase complex 14 kDa protein</fullName>
    </recommendedName>
</protein>
<feature type="non-terminal residue" evidence="9">
    <location>
        <position position="1"/>
    </location>
</feature>
<keyword evidence="3" id="KW-0813">Transport</keyword>
<dbReference type="InterPro" id="IPR036544">
    <property type="entry name" value="QCR7_sf"/>
</dbReference>
<comment type="similarity">
    <text evidence="2">Belongs to the UQCRB/QCR7 family.</text>
</comment>
<reference evidence="9" key="1">
    <citation type="submission" date="2023-10" db="EMBL/GenBank/DDBJ databases">
        <authorList>
            <person name="Chen Y."/>
            <person name="Shah S."/>
            <person name="Dougan E. K."/>
            <person name="Thang M."/>
            <person name="Chan C."/>
        </authorList>
    </citation>
    <scope>NUCLEOTIDE SEQUENCE [LARGE SCALE GENOMIC DNA]</scope>
</reference>
<dbReference type="PANTHER" id="PTHR12022:SF0">
    <property type="entry name" value="CYTOCHROME B-C1 COMPLEX SUBUNIT 7"/>
    <property type="match status" value="1"/>
</dbReference>
<keyword evidence="7" id="KW-0496">Mitochondrion</keyword>
<evidence type="ECO:0000256" key="7">
    <source>
        <dbReference type="ARBA" id="ARBA00023128"/>
    </source>
</evidence>
<keyword evidence="8" id="KW-0472">Membrane</keyword>
<proteinExistence type="inferred from homology"/>
<evidence type="ECO:0008006" key="11">
    <source>
        <dbReference type="Google" id="ProtNLM"/>
    </source>
</evidence>
<evidence type="ECO:0000313" key="9">
    <source>
        <dbReference type="EMBL" id="CAK0832796.1"/>
    </source>
</evidence>
<keyword evidence="10" id="KW-1185">Reference proteome</keyword>
<evidence type="ECO:0000256" key="3">
    <source>
        <dbReference type="ARBA" id="ARBA00022448"/>
    </source>
</evidence>
<dbReference type="PANTHER" id="PTHR12022">
    <property type="entry name" value="UBIQUINOL-CYTOCHROME C REDUCTASE COMPLEX 14 KD PROTEIN"/>
    <property type="match status" value="1"/>
</dbReference>
<evidence type="ECO:0000256" key="1">
    <source>
        <dbReference type="ARBA" id="ARBA00004443"/>
    </source>
</evidence>
<name>A0ABN9SM30_9DINO</name>
<gene>
    <name evidence="9" type="ORF">PCOR1329_LOCUS30699</name>
</gene>
<dbReference type="Proteomes" id="UP001189429">
    <property type="component" value="Unassembled WGS sequence"/>
</dbReference>
<dbReference type="SUPFAM" id="SSF81524">
    <property type="entry name" value="14 kDa protein of cytochrome bc1 complex (Ubiquinol-cytochrome c reductase)"/>
    <property type="match status" value="1"/>
</dbReference>
<accession>A0ABN9SM30</accession>
<dbReference type="Gene3D" id="1.10.1090.10">
    <property type="entry name" value="Cytochrome b-c1 complex subunit 7"/>
    <property type="match status" value="1"/>
</dbReference>
<evidence type="ECO:0000313" key="10">
    <source>
        <dbReference type="Proteomes" id="UP001189429"/>
    </source>
</evidence>
<evidence type="ECO:0000256" key="2">
    <source>
        <dbReference type="ARBA" id="ARBA00008554"/>
    </source>
</evidence>
<dbReference type="EMBL" id="CAUYUJ010011891">
    <property type="protein sequence ID" value="CAK0832796.1"/>
    <property type="molecule type" value="Genomic_DNA"/>
</dbReference>
<organism evidence="9 10">
    <name type="scientific">Prorocentrum cordatum</name>
    <dbReference type="NCBI Taxonomy" id="2364126"/>
    <lineage>
        <taxon>Eukaryota</taxon>
        <taxon>Sar</taxon>
        <taxon>Alveolata</taxon>
        <taxon>Dinophyceae</taxon>
        <taxon>Prorocentrales</taxon>
        <taxon>Prorocentraceae</taxon>
        <taxon>Prorocentrum</taxon>
    </lineage>
</organism>
<comment type="caution">
    <text evidence="9">The sequence shown here is derived from an EMBL/GenBank/DDBJ whole genome shotgun (WGS) entry which is preliminary data.</text>
</comment>
<keyword evidence="4" id="KW-0679">Respiratory chain</keyword>
<evidence type="ECO:0000256" key="8">
    <source>
        <dbReference type="ARBA" id="ARBA00023136"/>
    </source>
</evidence>
<keyword evidence="5" id="KW-0999">Mitochondrion inner membrane</keyword>
<sequence>TAGAGGSAAMSFYRALSKQLVKTMSAQRAVVPWYQQEQQLSPLEGWFKDNLYPLWFRFVKGPYERYQYEHNVADLRGYGLMFDDQHNTHEPVVERAIELLPHDLAVGRYRRMMRAFEMNAKKNHLPLEEQNYDPMVPYMAPFIEEAKFQMQEEQELLQFHPWDRRLYSGPTTGFGESTPYSTFSCW</sequence>